<dbReference type="InterPro" id="IPR037057">
    <property type="entry name" value="DNA_rep_MutH/T2_RE_sf"/>
</dbReference>
<dbReference type="EMBL" id="CP064795">
    <property type="protein sequence ID" value="QPG05320.1"/>
    <property type="molecule type" value="Genomic_DNA"/>
</dbReference>
<dbReference type="HAMAP" id="MF_00759">
    <property type="entry name" value="MutH"/>
    <property type="match status" value="1"/>
</dbReference>
<reference evidence="9 10" key="1">
    <citation type="submission" date="2020-11" db="EMBL/GenBank/DDBJ databases">
        <title>Complete genome sequence for Salinimonas sp. strain G2-b.</title>
        <authorList>
            <person name="Park S.-J."/>
        </authorList>
    </citation>
    <scope>NUCLEOTIDE SEQUENCE [LARGE SCALE GENOMIC DNA]</scope>
    <source>
        <strain evidence="9 10">G2-b</strain>
    </source>
</reference>
<evidence type="ECO:0000256" key="4">
    <source>
        <dbReference type="ARBA" id="ARBA00022763"/>
    </source>
</evidence>
<dbReference type="GO" id="GO:0004519">
    <property type="term" value="F:endonuclease activity"/>
    <property type="evidence" value="ECO:0007669"/>
    <property type="project" value="UniProtKB-UniRule"/>
</dbReference>
<dbReference type="InterPro" id="IPR011337">
    <property type="entry name" value="DNA_rep_MutH/RE_typeII_Sau3AI"/>
</dbReference>
<keyword evidence="6 7" id="KW-0234">DNA repair</keyword>
<keyword evidence="3 7" id="KW-0255">Endonuclease</keyword>
<dbReference type="SUPFAM" id="SSF52980">
    <property type="entry name" value="Restriction endonuclease-like"/>
    <property type="match status" value="1"/>
</dbReference>
<keyword evidence="5 7" id="KW-0378">Hydrolase</keyword>
<comment type="function">
    <text evidence="7">Sequence-specific endonuclease that cleaves unmethylated GATC sequences. It is involved in DNA mismatch repair.</text>
</comment>
<evidence type="ECO:0000256" key="1">
    <source>
        <dbReference type="ARBA" id="ARBA00022490"/>
    </source>
</evidence>
<organism evidence="9 10">
    <name type="scientific">Salinimonas marina</name>
    <dbReference type="NCBI Taxonomy" id="2785918"/>
    <lineage>
        <taxon>Bacteria</taxon>
        <taxon>Pseudomonadati</taxon>
        <taxon>Pseudomonadota</taxon>
        <taxon>Gammaproteobacteria</taxon>
        <taxon>Alteromonadales</taxon>
        <taxon>Alteromonadaceae</taxon>
        <taxon>Alteromonas/Salinimonas group</taxon>
        <taxon>Salinimonas</taxon>
    </lineage>
</organism>
<evidence type="ECO:0000256" key="5">
    <source>
        <dbReference type="ARBA" id="ARBA00022801"/>
    </source>
</evidence>
<dbReference type="Pfam" id="PF02976">
    <property type="entry name" value="MutH"/>
    <property type="match status" value="1"/>
</dbReference>
<protein>
    <recommendedName>
        <fullName evidence="7">DNA mismatch repair protein MutH</fullName>
    </recommendedName>
    <alternativeName>
        <fullName evidence="7">Methyl-directed mismatch repair protein</fullName>
    </alternativeName>
</protein>
<keyword evidence="10" id="KW-1185">Reference proteome</keyword>
<dbReference type="Proteomes" id="UP000595095">
    <property type="component" value="Chromosome"/>
</dbReference>
<evidence type="ECO:0000313" key="9">
    <source>
        <dbReference type="EMBL" id="QPG05320.1"/>
    </source>
</evidence>
<name>A0A7S9DXY2_9ALTE</name>
<dbReference type="NCBIfam" id="NF003458">
    <property type="entry name" value="PRK05070.1"/>
    <property type="match status" value="1"/>
</dbReference>
<dbReference type="GO" id="GO:0006304">
    <property type="term" value="P:DNA modification"/>
    <property type="evidence" value="ECO:0007669"/>
    <property type="project" value="InterPro"/>
</dbReference>
<dbReference type="GO" id="GO:0005737">
    <property type="term" value="C:cytoplasm"/>
    <property type="evidence" value="ECO:0007669"/>
    <property type="project" value="UniProtKB-SubCell"/>
</dbReference>
<keyword evidence="1 7" id="KW-0963">Cytoplasm</keyword>
<feature type="domain" description="DNA mismatch repair MutH/Type II restriction enzyme Sau3AI" evidence="8">
    <location>
        <begin position="56"/>
        <end position="154"/>
    </location>
</feature>
<dbReference type="Gene3D" id="3.40.600.10">
    <property type="entry name" value="DNA mismatch repair MutH/Restriction endonuclease, type II"/>
    <property type="match status" value="1"/>
</dbReference>
<comment type="similarity">
    <text evidence="7">Belongs to the MutH family.</text>
</comment>
<dbReference type="GO" id="GO:0016787">
    <property type="term" value="F:hydrolase activity"/>
    <property type="evidence" value="ECO:0007669"/>
    <property type="project" value="UniProtKB-KW"/>
</dbReference>
<evidence type="ECO:0000313" key="10">
    <source>
        <dbReference type="Proteomes" id="UP000595095"/>
    </source>
</evidence>
<gene>
    <name evidence="7 9" type="primary">mutH</name>
    <name evidence="9" type="ORF">IT774_14585</name>
</gene>
<accession>A0A7S9DXY2</accession>
<dbReference type="RefSeq" id="WP_195810410.1">
    <property type="nucleotide sequence ID" value="NZ_CP064795.1"/>
</dbReference>
<dbReference type="GO" id="GO:0003677">
    <property type="term" value="F:DNA binding"/>
    <property type="evidence" value="ECO:0007669"/>
    <property type="project" value="InterPro"/>
</dbReference>
<evidence type="ECO:0000256" key="3">
    <source>
        <dbReference type="ARBA" id="ARBA00022759"/>
    </source>
</evidence>
<keyword evidence="2 7" id="KW-0540">Nuclease</keyword>
<evidence type="ECO:0000256" key="2">
    <source>
        <dbReference type="ARBA" id="ARBA00022722"/>
    </source>
</evidence>
<evidence type="ECO:0000256" key="7">
    <source>
        <dbReference type="HAMAP-Rule" id="MF_00759"/>
    </source>
</evidence>
<evidence type="ECO:0000256" key="6">
    <source>
        <dbReference type="ARBA" id="ARBA00023204"/>
    </source>
</evidence>
<dbReference type="AlphaFoldDB" id="A0A7S9DXY2"/>
<dbReference type="CDD" id="cd00583">
    <property type="entry name" value="MutH-like"/>
    <property type="match status" value="1"/>
</dbReference>
<dbReference type="KEGG" id="smaa:IT774_14585"/>
<sequence>MQPPQSPPRDLADLLSRCQQIAGLSLGELAQMANVVVPKNLQRHKGWQGQLLELWLGASAGSKPQQDFPELGVELKTVPIDAGWQPLETTYVCYAPLMGAPGMTWARSNVRNKLGQVLWLPVEGDRRLPVAQRRVANAILWSPDAREDEILRSDWEELTEQIVLGQVEQITARQGQALHLRPKAANGSVFTDALGPEGERIRTRPRGFYLRKSFTHQILINAFG</sequence>
<dbReference type="GO" id="GO:0006298">
    <property type="term" value="P:mismatch repair"/>
    <property type="evidence" value="ECO:0007669"/>
    <property type="project" value="UniProtKB-UniRule"/>
</dbReference>
<proteinExistence type="inferred from homology"/>
<dbReference type="InterPro" id="IPR004230">
    <property type="entry name" value="DNA_mismatch_repair_MutH"/>
</dbReference>
<dbReference type="NCBIfam" id="TIGR02248">
    <property type="entry name" value="mutH_TIGR"/>
    <property type="match status" value="1"/>
</dbReference>
<dbReference type="InterPro" id="IPR011335">
    <property type="entry name" value="Restrct_endonuc-II-like"/>
</dbReference>
<dbReference type="SMART" id="SM00927">
    <property type="entry name" value="MutH"/>
    <property type="match status" value="1"/>
</dbReference>
<evidence type="ECO:0000259" key="8">
    <source>
        <dbReference type="SMART" id="SM00927"/>
    </source>
</evidence>
<keyword evidence="4 7" id="KW-0227">DNA damage</keyword>
<comment type="subcellular location">
    <subcellularLocation>
        <location evidence="7">Cytoplasm</location>
    </subcellularLocation>
</comment>